<name>A0A9P4QW64_9PLEO</name>
<feature type="transmembrane region" description="Helical" evidence="1">
    <location>
        <begin position="22"/>
        <end position="46"/>
    </location>
</feature>
<evidence type="ECO:0000313" key="3">
    <source>
        <dbReference type="Proteomes" id="UP000799444"/>
    </source>
</evidence>
<keyword evidence="3" id="KW-1185">Reference proteome</keyword>
<protein>
    <submittedName>
        <fullName evidence="2">Uncharacterized protein</fullName>
    </submittedName>
</protein>
<keyword evidence="1" id="KW-1133">Transmembrane helix</keyword>
<dbReference type="AlphaFoldDB" id="A0A9P4QW64"/>
<dbReference type="EMBL" id="ML996184">
    <property type="protein sequence ID" value="KAF2732056.1"/>
    <property type="molecule type" value="Genomic_DNA"/>
</dbReference>
<proteinExistence type="predicted"/>
<keyword evidence="1" id="KW-0812">Transmembrane</keyword>
<organism evidence="2 3">
    <name type="scientific">Polyplosphaeria fusca</name>
    <dbReference type="NCBI Taxonomy" id="682080"/>
    <lineage>
        <taxon>Eukaryota</taxon>
        <taxon>Fungi</taxon>
        <taxon>Dikarya</taxon>
        <taxon>Ascomycota</taxon>
        <taxon>Pezizomycotina</taxon>
        <taxon>Dothideomycetes</taxon>
        <taxon>Pleosporomycetidae</taxon>
        <taxon>Pleosporales</taxon>
        <taxon>Tetraplosphaeriaceae</taxon>
        <taxon>Polyplosphaeria</taxon>
    </lineage>
</organism>
<gene>
    <name evidence="2" type="ORF">EJ04DRAFT_514180</name>
</gene>
<reference evidence="2" key="1">
    <citation type="journal article" date="2020" name="Stud. Mycol.">
        <title>101 Dothideomycetes genomes: a test case for predicting lifestyles and emergence of pathogens.</title>
        <authorList>
            <person name="Haridas S."/>
            <person name="Albert R."/>
            <person name="Binder M."/>
            <person name="Bloem J."/>
            <person name="Labutti K."/>
            <person name="Salamov A."/>
            <person name="Andreopoulos B."/>
            <person name="Baker S."/>
            <person name="Barry K."/>
            <person name="Bills G."/>
            <person name="Bluhm B."/>
            <person name="Cannon C."/>
            <person name="Castanera R."/>
            <person name="Culley D."/>
            <person name="Daum C."/>
            <person name="Ezra D."/>
            <person name="Gonzalez J."/>
            <person name="Henrissat B."/>
            <person name="Kuo A."/>
            <person name="Liang C."/>
            <person name="Lipzen A."/>
            <person name="Lutzoni F."/>
            <person name="Magnuson J."/>
            <person name="Mondo S."/>
            <person name="Nolan M."/>
            <person name="Ohm R."/>
            <person name="Pangilinan J."/>
            <person name="Park H.-J."/>
            <person name="Ramirez L."/>
            <person name="Alfaro M."/>
            <person name="Sun H."/>
            <person name="Tritt A."/>
            <person name="Yoshinaga Y."/>
            <person name="Zwiers L.-H."/>
            <person name="Turgeon B."/>
            <person name="Goodwin S."/>
            <person name="Spatafora J."/>
            <person name="Crous P."/>
            <person name="Grigoriev I."/>
        </authorList>
    </citation>
    <scope>NUCLEOTIDE SEQUENCE</scope>
    <source>
        <strain evidence="2">CBS 125425</strain>
    </source>
</reference>
<accession>A0A9P4QW64</accession>
<comment type="caution">
    <text evidence="2">The sequence shown here is derived from an EMBL/GenBank/DDBJ whole genome shotgun (WGS) entry which is preliminary data.</text>
</comment>
<keyword evidence="1" id="KW-0472">Membrane</keyword>
<sequence length="76" mass="8481">MIDDDCLIGLVFESVLDGSSGWLWWTKTTAFGVYSAMATAMARLIARSKISKLNEDVSIVTQYVKLIREEYSSQGL</sequence>
<evidence type="ECO:0000313" key="2">
    <source>
        <dbReference type="EMBL" id="KAF2732056.1"/>
    </source>
</evidence>
<dbReference type="Proteomes" id="UP000799444">
    <property type="component" value="Unassembled WGS sequence"/>
</dbReference>
<evidence type="ECO:0000256" key="1">
    <source>
        <dbReference type="SAM" id="Phobius"/>
    </source>
</evidence>